<feature type="domain" description="Protein kinase" evidence="3">
    <location>
        <begin position="262"/>
        <end position="580"/>
    </location>
</feature>
<dbReference type="InterPro" id="IPR001245">
    <property type="entry name" value="Ser-Thr/Tyr_kinase_cat_dom"/>
</dbReference>
<dbReference type="InterPro" id="IPR011990">
    <property type="entry name" value="TPR-like_helical_dom_sf"/>
</dbReference>
<keyword evidence="5" id="KW-1185">Reference proteome</keyword>
<feature type="region of interest" description="Disordered" evidence="2">
    <location>
        <begin position="795"/>
        <end position="842"/>
    </location>
</feature>
<dbReference type="Proteomes" id="UP001632037">
    <property type="component" value="Unassembled WGS sequence"/>
</dbReference>
<feature type="region of interest" description="Disordered" evidence="2">
    <location>
        <begin position="661"/>
        <end position="681"/>
    </location>
</feature>
<reference evidence="4 5" key="1">
    <citation type="submission" date="2024-09" db="EMBL/GenBank/DDBJ databases">
        <title>Genome sequencing and assembly of Phytophthora oleae, isolate VK10A, causative agent of rot of olive drupes.</title>
        <authorList>
            <person name="Conti Taguali S."/>
            <person name="Riolo M."/>
            <person name="La Spada F."/>
            <person name="Cacciola S.O."/>
            <person name="Dionisio G."/>
        </authorList>
    </citation>
    <scope>NUCLEOTIDE SEQUENCE [LARGE SCALE GENOMIC DNA]</scope>
    <source>
        <strain evidence="4 5">VK10A</strain>
    </source>
</reference>
<dbReference type="InterPro" id="IPR019734">
    <property type="entry name" value="TPR_rpt"/>
</dbReference>
<dbReference type="SUPFAM" id="SSF48452">
    <property type="entry name" value="TPR-like"/>
    <property type="match status" value="3"/>
</dbReference>
<dbReference type="InterPro" id="IPR052758">
    <property type="entry name" value="SRC_co-chaperone"/>
</dbReference>
<dbReference type="PROSITE" id="PS50005">
    <property type="entry name" value="TPR"/>
    <property type="match status" value="3"/>
</dbReference>
<dbReference type="Gene3D" id="1.25.10.10">
    <property type="entry name" value="Leucine-rich Repeat Variant"/>
    <property type="match status" value="1"/>
</dbReference>
<dbReference type="Pfam" id="PF13181">
    <property type="entry name" value="TPR_8"/>
    <property type="match status" value="1"/>
</dbReference>
<sequence length="1529" mass="169601">MDDAMTALPEARGAVSASASVRSEATTSPSSLNSMDQAALQALPNAHRVLAFLHSVFGLCQQVRDRPRACLQAHARLHQAFLRIASAAKHNTLPVGFRLSHFIVLLNQLKSVLDQHLKLPNLVARVTASRRLLSGLARVHHELNVLIVDNSLASATSSLLEWKQQFASNRQQDEKAVHDTLMALLSTSTFVSKEFPRERRQALVLLELVAEFASNDPPRGHSPQLLETLKMTHRRISNLCDLHLRRVPRWYLPGCEVDFSPNDHSIGHSSGSFGSTLQRGEVYRYIYSSEGALASSATSTVAVKCLWALPDVQYQIVEQLFARSGVSKWTRVRHPNVVTVRGASHAATPPYLVRDFTTYGGLTSYLAALETRAKQSAGPESSGKMDILTWQLLYGASRGLLHLHEQHSIVHGGLRCNNILVDKKGRAVIADFGLYTLACSARDSGLTEYFQLDVFDADAEELIRWQAPECLREHVAYRESLRSLSEAGSLASSTSSASASSFATDVYAFGMCILEALTRTVPWAGLDIEKIRTLKGNLSLLPPRPKCISVQAWALIEKMCAADPKKRITLREASQELKRLGYGSRASSRSRNSSSKDLEALEADAAAKVDQVAKSLDEVSHELRYLSNESRSRGSSVTDLKTMEADAVATVEHVSTSLDEVSQELKEISDRSRNGSATDLGEIEEQASHKLVCVSSLLNIASQELKRLGMGEKVPSESRNSSTLDLVAMAQEALAKLTRLSSEGSTGSRDSQLPKPDQECSGISENEVIESPTEALANPAVQVEEEIAAVTELSAPSDASTVEQTSRGVKDSVSARRQRYSNPHKASDAAVAGSLWKPTPVNEEGSGNIWDLSVEGEEAKVPHSREVVRSLHGALLEEHSDSDPAEIKPDRRITSTNDSAEITPASEVNSNRSTYEQPEQEMDNDSVNVKEEHPLLSDEEGGEVTTGESSADEEALMIVPAEFQTARSYDDDDDPTSPRHPVVGLLESLRTENTDEARFVETLEAIKQDLELSTAWAIVEREGLLTFMELVWRNYSEACTIHALELLRSIAGLSPDFVATLVECKLVKILLAVVKHRSSPPQVDLAASFLLEVIAENDDAKRRLWKCRGVGVMEDSLVIDRRLVQEVKGTMAKFKRSEGYKSLEEGEYHLAIDKFTEAIALDRKRAGYYGDRSLAYMEASMFKKAADDAYRCMRYNPYDVTGYLRHGLALKAMGKYKEAVASLRKGTEVDPDFVKVRDALVETEKLHKARLKGGDGIVLRSMTASESSKLKKKDGDDALRKKDFALAIECYSEALELDPKNDWVYLHRSIAHAARKDHTKAIEDASKCIRINYKQVEGYYRLALALNAAGQHDEALSTLYRGQEVDPRHAGITRFISQLEVEEAKAAGLPLPQWFKEKGYRAFQLRSYEDAIKFYTKAIDASQSDDDEVVMHCYLYRSRAHQTRGEFTAVINDCTYVLDRHPKNVFARLRRADAYEQQRDFYMALKDIRELVALNPDYKDAHARLQSLEHRCRLLPGASEYKGVVEVDL</sequence>
<accession>A0ABD3F518</accession>
<dbReference type="SUPFAM" id="SSF48371">
    <property type="entry name" value="ARM repeat"/>
    <property type="match status" value="1"/>
</dbReference>
<feature type="compositionally biased region" description="Polar residues" evidence="2">
    <location>
        <begin position="797"/>
        <end position="807"/>
    </location>
</feature>
<dbReference type="PROSITE" id="PS50011">
    <property type="entry name" value="PROTEIN_KINASE_DOM"/>
    <property type="match status" value="1"/>
</dbReference>
<feature type="repeat" description="TPR" evidence="1">
    <location>
        <begin position="1268"/>
        <end position="1301"/>
    </location>
</feature>
<feature type="repeat" description="TPR" evidence="1">
    <location>
        <begin position="1336"/>
        <end position="1369"/>
    </location>
</feature>
<feature type="compositionally biased region" description="Basic and acidic residues" evidence="2">
    <location>
        <begin position="875"/>
        <end position="893"/>
    </location>
</feature>
<dbReference type="SMART" id="SM00028">
    <property type="entry name" value="TPR"/>
    <property type="match status" value="9"/>
</dbReference>
<dbReference type="InterPro" id="IPR011989">
    <property type="entry name" value="ARM-like"/>
</dbReference>
<dbReference type="InterPro" id="IPR011009">
    <property type="entry name" value="Kinase-like_dom_sf"/>
</dbReference>
<organism evidence="4 5">
    <name type="scientific">Phytophthora oleae</name>
    <dbReference type="NCBI Taxonomy" id="2107226"/>
    <lineage>
        <taxon>Eukaryota</taxon>
        <taxon>Sar</taxon>
        <taxon>Stramenopiles</taxon>
        <taxon>Oomycota</taxon>
        <taxon>Peronosporomycetes</taxon>
        <taxon>Peronosporales</taxon>
        <taxon>Peronosporaceae</taxon>
        <taxon>Phytophthora</taxon>
    </lineage>
</organism>
<dbReference type="PANTHER" id="PTHR44200">
    <property type="entry name" value="DNAJ HOMOLOG SUBFAMILY C MEMBER 7"/>
    <property type="match status" value="1"/>
</dbReference>
<evidence type="ECO:0000256" key="1">
    <source>
        <dbReference type="PROSITE-ProRule" id="PRU00339"/>
    </source>
</evidence>
<dbReference type="InterPro" id="IPR000719">
    <property type="entry name" value="Prot_kinase_dom"/>
</dbReference>
<dbReference type="EMBL" id="JBIMZQ010000040">
    <property type="protein sequence ID" value="KAL3660579.1"/>
    <property type="molecule type" value="Genomic_DNA"/>
</dbReference>
<evidence type="ECO:0000313" key="4">
    <source>
        <dbReference type="EMBL" id="KAL3660579.1"/>
    </source>
</evidence>
<comment type="caution">
    <text evidence="4">The sequence shown here is derived from an EMBL/GenBank/DDBJ whole genome shotgun (WGS) entry which is preliminary data.</text>
</comment>
<dbReference type="Gene3D" id="1.25.40.10">
    <property type="entry name" value="Tetratricopeptide repeat domain"/>
    <property type="match status" value="3"/>
</dbReference>
<dbReference type="InterPro" id="IPR016024">
    <property type="entry name" value="ARM-type_fold"/>
</dbReference>
<feature type="compositionally biased region" description="Basic and acidic residues" evidence="2">
    <location>
        <begin position="663"/>
        <end position="673"/>
    </location>
</feature>
<name>A0ABD3F518_9STRA</name>
<feature type="region of interest" description="Disordered" evidence="2">
    <location>
        <begin position="875"/>
        <end position="928"/>
    </location>
</feature>
<proteinExistence type="predicted"/>
<keyword evidence="1" id="KW-0802">TPR repeat</keyword>
<dbReference type="PANTHER" id="PTHR44200:SF1">
    <property type="entry name" value="DNAJ HOMOLOG SUBFAMILY C MEMBER 7"/>
    <property type="match status" value="1"/>
</dbReference>
<evidence type="ECO:0000259" key="3">
    <source>
        <dbReference type="PROSITE" id="PS50011"/>
    </source>
</evidence>
<dbReference type="Pfam" id="PF07714">
    <property type="entry name" value="PK_Tyr_Ser-Thr"/>
    <property type="match status" value="1"/>
</dbReference>
<evidence type="ECO:0000313" key="5">
    <source>
        <dbReference type="Proteomes" id="UP001632037"/>
    </source>
</evidence>
<dbReference type="Gene3D" id="1.10.510.10">
    <property type="entry name" value="Transferase(Phosphotransferase) domain 1"/>
    <property type="match status" value="1"/>
</dbReference>
<feature type="compositionally biased region" description="Polar residues" evidence="2">
    <location>
        <begin position="739"/>
        <end position="751"/>
    </location>
</feature>
<feature type="region of interest" description="Disordered" evidence="2">
    <location>
        <begin position="739"/>
        <end position="762"/>
    </location>
</feature>
<dbReference type="Pfam" id="PF13432">
    <property type="entry name" value="TPR_16"/>
    <property type="match status" value="1"/>
</dbReference>
<evidence type="ECO:0000256" key="2">
    <source>
        <dbReference type="SAM" id="MobiDB-lite"/>
    </source>
</evidence>
<gene>
    <name evidence="4" type="ORF">V7S43_014334</name>
</gene>
<protein>
    <recommendedName>
        <fullName evidence="3">Protein kinase domain-containing protein</fullName>
    </recommendedName>
</protein>
<feature type="compositionally biased region" description="Polar residues" evidence="2">
    <location>
        <begin position="894"/>
        <end position="917"/>
    </location>
</feature>
<dbReference type="SUPFAM" id="SSF56112">
    <property type="entry name" value="Protein kinase-like (PK-like)"/>
    <property type="match status" value="1"/>
</dbReference>
<feature type="repeat" description="TPR" evidence="1">
    <location>
        <begin position="1200"/>
        <end position="1233"/>
    </location>
</feature>